<protein>
    <recommendedName>
        <fullName evidence="3">RIIA protein</fullName>
    </recommendedName>
</protein>
<organism evidence="1 2">
    <name type="scientific">Cronobacter phage LPCS28</name>
    <dbReference type="NCBI Taxonomy" id="2924885"/>
    <lineage>
        <taxon>Viruses</taxon>
        <taxon>Duplodnaviria</taxon>
        <taxon>Heunggongvirae</taxon>
        <taxon>Uroviricota</taxon>
        <taxon>Caudoviricetes</taxon>
        <taxon>Pantevenvirales</taxon>
        <taxon>Straboviridae</taxon>
        <taxon>Nanhuvirus</taxon>
        <taxon>Nanhuvirus LPCS28</taxon>
    </lineage>
</organism>
<name>A0AAE9K817_9CAUD</name>
<dbReference type="EMBL" id="OM638103">
    <property type="protein sequence ID" value="UNY47033.1"/>
    <property type="molecule type" value="Genomic_DNA"/>
</dbReference>
<dbReference type="SUPFAM" id="SSF55874">
    <property type="entry name" value="ATPase domain of HSP90 chaperone/DNA topoisomerase II/histidine kinase"/>
    <property type="match status" value="1"/>
</dbReference>
<accession>A0AAE9K817</accession>
<evidence type="ECO:0008006" key="3">
    <source>
        <dbReference type="Google" id="ProtNLM"/>
    </source>
</evidence>
<dbReference type="Gene3D" id="3.30.565.10">
    <property type="entry name" value="Histidine kinase-like ATPase, C-terminal domain"/>
    <property type="match status" value="1"/>
</dbReference>
<dbReference type="Proteomes" id="UP000832072">
    <property type="component" value="Segment"/>
</dbReference>
<reference evidence="1 2" key="1">
    <citation type="submission" date="2022-02" db="EMBL/GenBank/DDBJ databases">
        <authorList>
            <person name="Tian F."/>
            <person name="Li J."/>
            <person name="Li F."/>
            <person name="Tong Y."/>
        </authorList>
    </citation>
    <scope>NUCLEOTIDE SEQUENCE [LARGE SCALE GENOMIC DNA]</scope>
</reference>
<sequence length="715" mass="82280">MKLKTTETPIMSGGDLQMKGFQIAASAKAFRILSSNLYKNKIRAIIRELSCNAVDGHIANGNKGTFDVHMPGMLDPQFKIRDYGCGMDDETIMNLYTTYFASTKSDSNDYIGALGLGSKSPFSYTDSFTVVSYFNGMRRAYAAFIKDGEPTITKVSEAETDEPNGIEITVPVNTQDIPRWKEEARYVFTSFGEIRPKLFGGHPVDFLPFDKSEFEVKQSVHGAGVFAIMGNIVYPLPPEVWTNTMINLSMKGQSTWGRNSTSAYYVRFDLGELDITPSREELSLDDETMKNIKERIKKTDIKLSEGLIKEVSEYTHVRKLKTDIHRKYNAHYWSHILTNPQYVMKNGNTVAKEVEIRTQFVYPTFKRTDSKGNVDAIDVSILRYDLSLSKPRGKNVDRWMRQGFADFGKDKVDLFINDKKSAAIRTMKGLKMLNKTHGSWMYLVDVEHADEVIKQFKKCWHDDELNIFWSSKCDDARKANPTEKKSVAKKAPNTVSVTQNTTVPVAMYAEDIKKLKGFWIPMFNNEYVSTSRRNAFMCSLASVRQFMKHRKIDEIPVIKASHWEQVKKNPNMTEVWDEMIKLVVELESKLTEDIFPFNNSSNSLIANLRKHDKLKDYAEKLCRENPTTEIYSLFKDVLKDRLHMFTECPSYKANEKTLKNMLTRFDELSKIVSKKSDSVLQKFQQDNPLICFYLNRSYGYYEDRYVNDIIKSIKL</sequence>
<keyword evidence="2" id="KW-1185">Reference proteome</keyword>
<dbReference type="InterPro" id="IPR036890">
    <property type="entry name" value="HATPase_C_sf"/>
</dbReference>
<evidence type="ECO:0000313" key="1">
    <source>
        <dbReference type="EMBL" id="UNY47033.1"/>
    </source>
</evidence>
<proteinExistence type="predicted"/>
<evidence type="ECO:0000313" key="2">
    <source>
        <dbReference type="Proteomes" id="UP000832072"/>
    </source>
</evidence>
<gene>
    <name evidence="1" type="ORF">EHEKIMEA_00151</name>
</gene>